<dbReference type="GO" id="GO:0004527">
    <property type="term" value="F:exonuclease activity"/>
    <property type="evidence" value="ECO:0007669"/>
    <property type="project" value="UniProtKB-KW"/>
</dbReference>
<dbReference type="EMBL" id="JBHSQO010000019">
    <property type="protein sequence ID" value="MFC6091569.1"/>
    <property type="molecule type" value="Genomic_DNA"/>
</dbReference>
<dbReference type="CDD" id="cd06127">
    <property type="entry name" value="DEDDh"/>
    <property type="match status" value="1"/>
</dbReference>
<name>A0ABW1P7I0_9PSEU</name>
<dbReference type="SUPFAM" id="SSF53098">
    <property type="entry name" value="Ribonuclease H-like"/>
    <property type="match status" value="1"/>
</dbReference>
<sequence>MTPAPTPPLPAVLQGRPLVVVDVEGNGGGPPLIVEIAVLPVDGPVTGEGVRSWLVRPAQPISPHARRVHGISDADVEDKPRWHVVAPEVESALTGRTLIAHNATTEYRVLGAHLPGWRPPMVLDTLRLARSTWPGLPGYSLNELVAHAGLEADTVAGQRPHRAGYDTWCAWRLFLVLVEDSGLDWDGLVRAAALKDFLSPEKSEKPDALGEGLW</sequence>
<accession>A0ABW1P7I0</accession>
<proteinExistence type="predicted"/>
<protein>
    <submittedName>
        <fullName evidence="5">Exonuclease domain-containing protein</fullName>
    </submittedName>
</protein>
<keyword evidence="6" id="KW-1185">Reference proteome</keyword>
<dbReference type="InterPro" id="IPR036397">
    <property type="entry name" value="RNaseH_sf"/>
</dbReference>
<evidence type="ECO:0000256" key="1">
    <source>
        <dbReference type="ARBA" id="ARBA00022722"/>
    </source>
</evidence>
<evidence type="ECO:0000256" key="2">
    <source>
        <dbReference type="ARBA" id="ARBA00022801"/>
    </source>
</evidence>
<evidence type="ECO:0000313" key="5">
    <source>
        <dbReference type="EMBL" id="MFC6091569.1"/>
    </source>
</evidence>
<dbReference type="Gene3D" id="3.30.420.10">
    <property type="entry name" value="Ribonuclease H-like superfamily/Ribonuclease H"/>
    <property type="match status" value="1"/>
</dbReference>
<dbReference type="RefSeq" id="WP_380637804.1">
    <property type="nucleotide sequence ID" value="NZ_JBHSQO010000019.1"/>
</dbReference>
<keyword evidence="1" id="KW-0540">Nuclease</keyword>
<dbReference type="SMART" id="SM00479">
    <property type="entry name" value="EXOIII"/>
    <property type="match status" value="1"/>
</dbReference>
<dbReference type="InterPro" id="IPR012337">
    <property type="entry name" value="RNaseH-like_sf"/>
</dbReference>
<keyword evidence="2" id="KW-0378">Hydrolase</keyword>
<organism evidence="5 6">
    <name type="scientific">Saccharothrix lopnurensis</name>
    <dbReference type="NCBI Taxonomy" id="1670621"/>
    <lineage>
        <taxon>Bacteria</taxon>
        <taxon>Bacillati</taxon>
        <taxon>Actinomycetota</taxon>
        <taxon>Actinomycetes</taxon>
        <taxon>Pseudonocardiales</taxon>
        <taxon>Pseudonocardiaceae</taxon>
        <taxon>Saccharothrix</taxon>
    </lineage>
</organism>
<evidence type="ECO:0000256" key="3">
    <source>
        <dbReference type="ARBA" id="ARBA00022839"/>
    </source>
</evidence>
<evidence type="ECO:0000313" key="6">
    <source>
        <dbReference type="Proteomes" id="UP001596220"/>
    </source>
</evidence>
<evidence type="ECO:0000259" key="4">
    <source>
        <dbReference type="SMART" id="SM00479"/>
    </source>
</evidence>
<dbReference type="InterPro" id="IPR013520">
    <property type="entry name" value="Ribonucl_H"/>
</dbReference>
<dbReference type="PANTHER" id="PTHR30231">
    <property type="entry name" value="DNA POLYMERASE III SUBUNIT EPSILON"/>
    <property type="match status" value="1"/>
</dbReference>
<dbReference type="Pfam" id="PF00929">
    <property type="entry name" value="RNase_T"/>
    <property type="match status" value="1"/>
</dbReference>
<dbReference type="Proteomes" id="UP001596220">
    <property type="component" value="Unassembled WGS sequence"/>
</dbReference>
<feature type="domain" description="Exonuclease" evidence="4">
    <location>
        <begin position="17"/>
        <end position="183"/>
    </location>
</feature>
<comment type="caution">
    <text evidence="5">The sequence shown here is derived from an EMBL/GenBank/DDBJ whole genome shotgun (WGS) entry which is preliminary data.</text>
</comment>
<keyword evidence="3 5" id="KW-0269">Exonuclease</keyword>
<reference evidence="6" key="1">
    <citation type="journal article" date="2019" name="Int. J. Syst. Evol. Microbiol.">
        <title>The Global Catalogue of Microorganisms (GCM) 10K type strain sequencing project: providing services to taxonomists for standard genome sequencing and annotation.</title>
        <authorList>
            <consortium name="The Broad Institute Genomics Platform"/>
            <consortium name="The Broad Institute Genome Sequencing Center for Infectious Disease"/>
            <person name="Wu L."/>
            <person name="Ma J."/>
        </authorList>
    </citation>
    <scope>NUCLEOTIDE SEQUENCE [LARGE SCALE GENOMIC DNA]</scope>
    <source>
        <strain evidence="6">CGMCC 4.7246</strain>
    </source>
</reference>
<gene>
    <name evidence="5" type="ORF">ACFP3R_20045</name>
</gene>
<dbReference type="PANTHER" id="PTHR30231:SF4">
    <property type="entry name" value="PROTEIN NEN2"/>
    <property type="match status" value="1"/>
</dbReference>